<dbReference type="EMBL" id="BAAAYL010000001">
    <property type="protein sequence ID" value="GAA3367941.1"/>
    <property type="molecule type" value="Genomic_DNA"/>
</dbReference>
<proteinExistence type="predicted"/>
<organism evidence="1 3">
    <name type="scientific">Streptomyces sannanensis</name>
    <dbReference type="NCBI Taxonomy" id="285536"/>
    <lineage>
        <taxon>Bacteria</taxon>
        <taxon>Bacillati</taxon>
        <taxon>Actinomycetota</taxon>
        <taxon>Actinomycetes</taxon>
        <taxon>Kitasatosporales</taxon>
        <taxon>Streptomycetaceae</taxon>
        <taxon>Streptomyces</taxon>
    </lineage>
</organism>
<name>A0ABP6S4L9_9ACTN</name>
<evidence type="ECO:0000313" key="2">
    <source>
        <dbReference type="EMBL" id="GAA3379750.1"/>
    </source>
</evidence>
<sequence length="54" mass="6309">MSQDCRCHAREPGMQARVDRLRRRTEANRAIFMVEPFSGRRQRPANNSFGAPNY</sequence>
<evidence type="ECO:0000313" key="1">
    <source>
        <dbReference type="EMBL" id="GAA3367941.1"/>
    </source>
</evidence>
<dbReference type="EMBL" id="BAAAYL010000001">
    <property type="protein sequence ID" value="GAA3379750.1"/>
    <property type="molecule type" value="Genomic_DNA"/>
</dbReference>
<accession>A0ABP6S4L9</accession>
<reference evidence="1" key="1">
    <citation type="journal article" date="2014" name="Int. J. Syst. Evol. Microbiol.">
        <title>Complete genome of a new Firmicutes species belonging to the dominant human colonic microbiota ('Ruminococcus bicirculans') reveals two chromosomes and a selective capacity to utilize plant glucans.</title>
        <authorList>
            <consortium name="NISC Comparative Sequencing Program"/>
            <person name="Wegmann U."/>
            <person name="Louis P."/>
            <person name="Goesmann A."/>
            <person name="Henrissat B."/>
            <person name="Duncan S.H."/>
            <person name="Flint H.J."/>
        </authorList>
    </citation>
    <scope>NUCLEOTIDE SEQUENCE</scope>
    <source>
        <strain evidence="1">JCM 9651</strain>
    </source>
</reference>
<dbReference type="Proteomes" id="UP001499990">
    <property type="component" value="Unassembled WGS sequence"/>
</dbReference>
<reference evidence="3" key="2">
    <citation type="journal article" date="2019" name="Int. J. Syst. Evol. Microbiol.">
        <title>The Global Catalogue of Microorganisms (GCM) 10K type strain sequencing project: providing services to taxonomists for standard genome sequencing and annotation.</title>
        <authorList>
            <consortium name="The Broad Institute Genomics Platform"/>
            <consortium name="The Broad Institute Genome Sequencing Center for Infectious Disease"/>
            <person name="Wu L."/>
            <person name="Ma J."/>
        </authorList>
    </citation>
    <scope>NUCLEOTIDE SEQUENCE [LARGE SCALE GENOMIC DNA]</scope>
    <source>
        <strain evidence="3">JCM 9651</strain>
    </source>
</reference>
<keyword evidence="3" id="KW-1185">Reference proteome</keyword>
<evidence type="ECO:0000313" key="3">
    <source>
        <dbReference type="Proteomes" id="UP001499990"/>
    </source>
</evidence>
<reference evidence="1" key="3">
    <citation type="submission" date="2023-12" db="EMBL/GenBank/DDBJ databases">
        <authorList>
            <person name="Sun Q."/>
            <person name="Inoue M."/>
        </authorList>
    </citation>
    <scope>NUCLEOTIDE SEQUENCE</scope>
    <source>
        <strain evidence="1">JCM 9651</strain>
    </source>
</reference>
<gene>
    <name evidence="1" type="ORF">GCM10020367_04260</name>
    <name evidence="2" type="ORF">GCM10020367_64590</name>
</gene>
<comment type="caution">
    <text evidence="1">The sequence shown here is derived from an EMBL/GenBank/DDBJ whole genome shotgun (WGS) entry which is preliminary data.</text>
</comment>
<protein>
    <submittedName>
        <fullName evidence="1">Uncharacterized protein</fullName>
    </submittedName>
</protein>